<dbReference type="Proteomes" id="UP001175228">
    <property type="component" value="Unassembled WGS sequence"/>
</dbReference>
<organism evidence="1 2">
    <name type="scientific">Armillaria luteobubalina</name>
    <dbReference type="NCBI Taxonomy" id="153913"/>
    <lineage>
        <taxon>Eukaryota</taxon>
        <taxon>Fungi</taxon>
        <taxon>Dikarya</taxon>
        <taxon>Basidiomycota</taxon>
        <taxon>Agaricomycotina</taxon>
        <taxon>Agaricomycetes</taxon>
        <taxon>Agaricomycetidae</taxon>
        <taxon>Agaricales</taxon>
        <taxon>Marasmiineae</taxon>
        <taxon>Physalacriaceae</taxon>
        <taxon>Armillaria</taxon>
    </lineage>
</organism>
<dbReference type="AlphaFoldDB" id="A0AA39P120"/>
<keyword evidence="2" id="KW-1185">Reference proteome</keyword>
<reference evidence="1" key="1">
    <citation type="submission" date="2023-06" db="EMBL/GenBank/DDBJ databases">
        <authorList>
            <consortium name="Lawrence Berkeley National Laboratory"/>
            <person name="Ahrendt S."/>
            <person name="Sahu N."/>
            <person name="Indic B."/>
            <person name="Wong-Bajracharya J."/>
            <person name="Merenyi Z."/>
            <person name="Ke H.-M."/>
            <person name="Monk M."/>
            <person name="Kocsube S."/>
            <person name="Drula E."/>
            <person name="Lipzen A."/>
            <person name="Balint B."/>
            <person name="Henrissat B."/>
            <person name="Andreopoulos B."/>
            <person name="Martin F.M."/>
            <person name="Harder C.B."/>
            <person name="Rigling D."/>
            <person name="Ford K.L."/>
            <person name="Foster G.D."/>
            <person name="Pangilinan J."/>
            <person name="Papanicolaou A."/>
            <person name="Barry K."/>
            <person name="LaButti K."/>
            <person name="Viragh M."/>
            <person name="Koriabine M."/>
            <person name="Yan M."/>
            <person name="Riley R."/>
            <person name="Champramary S."/>
            <person name="Plett K.L."/>
            <person name="Tsai I.J."/>
            <person name="Slot J."/>
            <person name="Sipos G."/>
            <person name="Plett J."/>
            <person name="Nagy L.G."/>
            <person name="Grigoriev I.V."/>
        </authorList>
    </citation>
    <scope>NUCLEOTIDE SEQUENCE</scope>
    <source>
        <strain evidence="1">HWK02</strain>
    </source>
</reference>
<sequence length="426" mass="49161">MLPVELYNLIIDHLHDSKPSLLACSLVCRAWVPECRFHLFYKVVLRRDTAGPFFQLLESPHATIASVRTHELIAKQDTIWNENLDCKLLENPDILSRCPADVFGHVKKLSVTDAFGHMKTLSVIWAGWRTLHDAERLSIVQRFKHVTEFVLWRVYFQTDTEFQALLASFPALGVLSLQTIRLQDNDMEENHLHAGHSLPANLHTISLNDVIDPDIMRSLIPCPLLRVFNCHYEEFDDFTPALANDMNRLLLSAGGRLEDFEFMIYADTEFQHDFDLDAGFKLIDVARIPNLRRIKFSIEDAGQYLVPFLRRLAESDSSAPVLETLDIRYLPQYDIDWEKLDDILQHSYFHALKKIKTTVEIYFDFDDVVGQAVPERPGWYLEPNDGSRAHIRMGRNIAKFAERLPKCQARGIVRLAKAYHFVGPFD</sequence>
<dbReference type="SUPFAM" id="SSF52047">
    <property type="entry name" value="RNI-like"/>
    <property type="match status" value="1"/>
</dbReference>
<accession>A0AA39P120</accession>
<proteinExistence type="predicted"/>
<evidence type="ECO:0000313" key="2">
    <source>
        <dbReference type="Proteomes" id="UP001175228"/>
    </source>
</evidence>
<comment type="caution">
    <text evidence="1">The sequence shown here is derived from an EMBL/GenBank/DDBJ whole genome shotgun (WGS) entry which is preliminary data.</text>
</comment>
<gene>
    <name evidence="1" type="ORF">EDD18DRAFT_196536</name>
</gene>
<dbReference type="Gene3D" id="3.80.10.10">
    <property type="entry name" value="Ribonuclease Inhibitor"/>
    <property type="match status" value="1"/>
</dbReference>
<protein>
    <recommendedName>
        <fullName evidence="3">F-box domain-containing protein</fullName>
    </recommendedName>
</protein>
<dbReference type="InterPro" id="IPR032675">
    <property type="entry name" value="LRR_dom_sf"/>
</dbReference>
<dbReference type="EMBL" id="JAUEPU010000148">
    <property type="protein sequence ID" value="KAK0475585.1"/>
    <property type="molecule type" value="Genomic_DNA"/>
</dbReference>
<evidence type="ECO:0008006" key="3">
    <source>
        <dbReference type="Google" id="ProtNLM"/>
    </source>
</evidence>
<name>A0AA39P120_9AGAR</name>
<evidence type="ECO:0000313" key="1">
    <source>
        <dbReference type="EMBL" id="KAK0475585.1"/>
    </source>
</evidence>